<dbReference type="Gene3D" id="2.60.40.4330">
    <property type="entry name" value="Kinesin-like protein Kif23, Arf6-interacting domain"/>
    <property type="match status" value="1"/>
</dbReference>
<reference evidence="10" key="3">
    <citation type="submission" date="2025-09" db="UniProtKB">
        <authorList>
            <consortium name="Ensembl"/>
        </authorList>
    </citation>
    <scope>IDENTIFICATION</scope>
</reference>
<dbReference type="AlphaFoldDB" id="H2YQY6"/>
<dbReference type="InParanoid" id="H2YQY6"/>
<feature type="domain" description="Kinesin motor" evidence="9">
    <location>
        <begin position="16"/>
        <end position="433"/>
    </location>
</feature>
<dbReference type="InterPro" id="IPR027417">
    <property type="entry name" value="P-loop_NTPase"/>
</dbReference>
<dbReference type="SMART" id="SM00129">
    <property type="entry name" value="KISc"/>
    <property type="match status" value="1"/>
</dbReference>
<dbReference type="InterPro" id="IPR036961">
    <property type="entry name" value="Kinesin_motor_dom_sf"/>
</dbReference>
<evidence type="ECO:0000256" key="7">
    <source>
        <dbReference type="SAM" id="Coils"/>
    </source>
</evidence>
<keyword evidence="2 5" id="KW-0547">Nucleotide-binding</keyword>
<dbReference type="InterPro" id="IPR019821">
    <property type="entry name" value="Kinesin_motor_CS"/>
</dbReference>
<keyword evidence="7" id="KW-0175">Coiled coil</keyword>
<dbReference type="GO" id="GO:0005524">
    <property type="term" value="F:ATP binding"/>
    <property type="evidence" value="ECO:0007669"/>
    <property type="project" value="UniProtKB-UniRule"/>
</dbReference>
<keyword evidence="6" id="KW-0493">Microtubule</keyword>
<feature type="compositionally biased region" description="Basic and acidic residues" evidence="8">
    <location>
        <begin position="880"/>
        <end position="891"/>
    </location>
</feature>
<feature type="coiled-coil region" evidence="7">
    <location>
        <begin position="529"/>
        <end position="605"/>
    </location>
</feature>
<dbReference type="GO" id="GO:0016887">
    <property type="term" value="F:ATP hydrolysis activity"/>
    <property type="evidence" value="ECO:0007669"/>
    <property type="project" value="TreeGrafter"/>
</dbReference>
<evidence type="ECO:0000313" key="10">
    <source>
        <dbReference type="Ensembl" id="ENSCSAVP00000007746.1"/>
    </source>
</evidence>
<accession>H2YQY6</accession>
<dbReference type="GO" id="GO:0008017">
    <property type="term" value="F:microtubule binding"/>
    <property type="evidence" value="ECO:0007669"/>
    <property type="project" value="InterPro"/>
</dbReference>
<feature type="region of interest" description="Disordered" evidence="8">
    <location>
        <begin position="651"/>
        <end position="681"/>
    </location>
</feature>
<dbReference type="Ensembl" id="ENSCSAVT00000007847.1">
    <property type="protein sequence ID" value="ENSCSAVP00000007746.1"/>
    <property type="gene ID" value="ENSCSAVG00000004628.1"/>
</dbReference>
<evidence type="ECO:0000256" key="2">
    <source>
        <dbReference type="ARBA" id="ARBA00022741"/>
    </source>
</evidence>
<dbReference type="GO" id="GO:0005634">
    <property type="term" value="C:nucleus"/>
    <property type="evidence" value="ECO:0007669"/>
    <property type="project" value="TreeGrafter"/>
</dbReference>
<keyword evidence="11" id="KW-1185">Reference proteome</keyword>
<dbReference type="GO" id="GO:0003777">
    <property type="term" value="F:microtubule motor activity"/>
    <property type="evidence" value="ECO:0007669"/>
    <property type="project" value="InterPro"/>
</dbReference>
<dbReference type="InterPro" id="IPR032384">
    <property type="entry name" value="Kif23_Arf-bd"/>
</dbReference>
<dbReference type="GO" id="GO:0051256">
    <property type="term" value="P:mitotic spindle midzone assembly"/>
    <property type="evidence" value="ECO:0007669"/>
    <property type="project" value="TreeGrafter"/>
</dbReference>
<dbReference type="PROSITE" id="PS00411">
    <property type="entry name" value="KINESIN_MOTOR_1"/>
    <property type="match status" value="1"/>
</dbReference>
<evidence type="ECO:0000259" key="9">
    <source>
        <dbReference type="PROSITE" id="PS50067"/>
    </source>
</evidence>
<comment type="similarity">
    <text evidence="5 6">Belongs to the TRAFAC class myosin-kinesin ATPase superfamily. Kinesin family.</text>
</comment>
<keyword evidence="4" id="KW-0206">Cytoskeleton</keyword>
<protein>
    <recommendedName>
        <fullName evidence="6">Kinesin-like protein</fullName>
    </recommendedName>
</protein>
<feature type="region of interest" description="Disordered" evidence="8">
    <location>
        <begin position="880"/>
        <end position="914"/>
    </location>
</feature>
<dbReference type="Gene3D" id="3.40.850.10">
    <property type="entry name" value="Kinesin motor domain"/>
    <property type="match status" value="1"/>
</dbReference>
<dbReference type="InterPro" id="IPR001752">
    <property type="entry name" value="Kinesin_motor_dom"/>
</dbReference>
<dbReference type="PANTHER" id="PTHR24115">
    <property type="entry name" value="KINESIN-RELATED"/>
    <property type="match status" value="1"/>
</dbReference>
<proteinExistence type="inferred from homology"/>
<evidence type="ECO:0000256" key="3">
    <source>
        <dbReference type="ARBA" id="ARBA00022840"/>
    </source>
</evidence>
<dbReference type="Pfam" id="PF00225">
    <property type="entry name" value="Kinesin"/>
    <property type="match status" value="1"/>
</dbReference>
<feature type="binding site" evidence="5">
    <location>
        <begin position="108"/>
        <end position="115"/>
    </location>
    <ligand>
        <name>ATP</name>
        <dbReference type="ChEBI" id="CHEBI:30616"/>
    </ligand>
</feature>
<dbReference type="Pfam" id="PF16540">
    <property type="entry name" value="MKLP1_Arf_bdg"/>
    <property type="match status" value="1"/>
</dbReference>
<dbReference type="eggNOG" id="KOG0247">
    <property type="taxonomic scope" value="Eukaryota"/>
</dbReference>
<evidence type="ECO:0000256" key="8">
    <source>
        <dbReference type="SAM" id="MobiDB-lite"/>
    </source>
</evidence>
<evidence type="ECO:0000256" key="6">
    <source>
        <dbReference type="RuleBase" id="RU000394"/>
    </source>
</evidence>
<comment type="subcellular location">
    <subcellularLocation>
        <location evidence="1">Cytoplasm</location>
        <location evidence="1">Cytoskeleton</location>
    </subcellularLocation>
</comment>
<dbReference type="GO" id="GO:0005874">
    <property type="term" value="C:microtubule"/>
    <property type="evidence" value="ECO:0007669"/>
    <property type="project" value="UniProtKB-KW"/>
</dbReference>
<name>H2YQY6_CIOSA</name>
<reference evidence="11" key="1">
    <citation type="submission" date="2003-08" db="EMBL/GenBank/DDBJ databases">
        <authorList>
            <person name="Birren B."/>
            <person name="Nusbaum C."/>
            <person name="Abebe A."/>
            <person name="Abouelleil A."/>
            <person name="Adekoya E."/>
            <person name="Ait-zahra M."/>
            <person name="Allen N."/>
            <person name="Allen T."/>
            <person name="An P."/>
            <person name="Anderson M."/>
            <person name="Anderson S."/>
            <person name="Arachchi H."/>
            <person name="Armbruster J."/>
            <person name="Bachantsang P."/>
            <person name="Baldwin J."/>
            <person name="Barry A."/>
            <person name="Bayul T."/>
            <person name="Blitshsteyn B."/>
            <person name="Bloom T."/>
            <person name="Blye J."/>
            <person name="Boguslavskiy L."/>
            <person name="Borowsky M."/>
            <person name="Boukhgalter B."/>
            <person name="Brunache A."/>
            <person name="Butler J."/>
            <person name="Calixte N."/>
            <person name="Calvo S."/>
            <person name="Camarata J."/>
            <person name="Campo K."/>
            <person name="Chang J."/>
            <person name="Cheshatsang Y."/>
            <person name="Citroen M."/>
            <person name="Collymore A."/>
            <person name="Considine T."/>
            <person name="Cook A."/>
            <person name="Cooke P."/>
            <person name="Corum B."/>
            <person name="Cuomo C."/>
            <person name="David R."/>
            <person name="Dawoe T."/>
            <person name="Degray S."/>
            <person name="Dodge S."/>
            <person name="Dooley K."/>
            <person name="Dorje P."/>
            <person name="Dorjee K."/>
            <person name="Dorris L."/>
            <person name="Duffey N."/>
            <person name="Dupes A."/>
            <person name="Elkins T."/>
            <person name="Engels R."/>
            <person name="Erickson J."/>
            <person name="Farina A."/>
            <person name="Faro S."/>
            <person name="Ferreira P."/>
            <person name="Fischer H."/>
            <person name="Fitzgerald M."/>
            <person name="Foley K."/>
            <person name="Gage D."/>
            <person name="Galagan J."/>
            <person name="Gearin G."/>
            <person name="Gnerre S."/>
            <person name="Gnirke A."/>
            <person name="Goyette A."/>
            <person name="Graham J."/>
            <person name="Grandbois E."/>
            <person name="Gyaltsen K."/>
            <person name="Hafez N."/>
            <person name="Hagopian D."/>
            <person name="Hagos B."/>
            <person name="Hall J."/>
            <person name="Hatcher B."/>
            <person name="Heller A."/>
            <person name="Higgins H."/>
            <person name="Honan T."/>
            <person name="Horn A."/>
            <person name="Houde N."/>
            <person name="Hughes L."/>
            <person name="Hulme W."/>
            <person name="Husby E."/>
            <person name="Iliev I."/>
            <person name="Jaffe D."/>
            <person name="Jones C."/>
            <person name="Kamal M."/>
            <person name="Kamat A."/>
            <person name="Kamvysselis M."/>
            <person name="Karlsson E."/>
            <person name="Kells C."/>
            <person name="Kieu A."/>
            <person name="Kisner P."/>
            <person name="Kodira C."/>
            <person name="Kulbokas E."/>
            <person name="Labutti K."/>
            <person name="Lama D."/>
            <person name="Landers T."/>
            <person name="Leger J."/>
            <person name="Levine S."/>
            <person name="Lewis D."/>
            <person name="Lewis T."/>
            <person name="Lindblad-toh K."/>
            <person name="Liu X."/>
            <person name="Lokyitsang T."/>
            <person name="Lokyitsang Y."/>
            <person name="Lucien O."/>
            <person name="Lui A."/>
            <person name="Ma L.J."/>
            <person name="Mabbitt R."/>
            <person name="Macdonald J."/>
            <person name="Maclean C."/>
            <person name="Major J."/>
            <person name="Manning J."/>
            <person name="Marabella R."/>
            <person name="Maru K."/>
            <person name="Matthews C."/>
            <person name="Mauceli E."/>
            <person name="Mccarthy M."/>
            <person name="Mcdonough S."/>
            <person name="Mcghee T."/>
            <person name="Meldrim J."/>
            <person name="Meneus L."/>
            <person name="Mesirov J."/>
            <person name="Mihalev A."/>
            <person name="Mihova T."/>
            <person name="Mikkelsen T."/>
            <person name="Mlenga V."/>
            <person name="Moru K."/>
            <person name="Mozes J."/>
            <person name="Mulrain L."/>
            <person name="Munson G."/>
            <person name="Naylor J."/>
            <person name="Newes C."/>
            <person name="Nguyen C."/>
            <person name="Nguyen N."/>
            <person name="Nguyen T."/>
            <person name="Nicol R."/>
            <person name="Nielsen C."/>
            <person name="Nizzari M."/>
            <person name="Norbu C."/>
            <person name="Norbu N."/>
            <person name="O'donnell P."/>
            <person name="Okoawo O."/>
            <person name="O'leary S."/>
            <person name="Omotosho B."/>
            <person name="O'neill K."/>
            <person name="Osman S."/>
            <person name="Parker S."/>
            <person name="Perrin D."/>
            <person name="Phunkhang P."/>
            <person name="Piqani B."/>
            <person name="Purcell S."/>
            <person name="Rachupka T."/>
            <person name="Ramasamy U."/>
            <person name="Rameau R."/>
            <person name="Ray V."/>
            <person name="Raymond C."/>
            <person name="Retta R."/>
            <person name="Richardson S."/>
            <person name="Rise C."/>
            <person name="Rodriguez J."/>
            <person name="Rogers J."/>
            <person name="Rogov P."/>
            <person name="Rutman M."/>
            <person name="Schupbach R."/>
            <person name="Seaman C."/>
            <person name="Settipalli S."/>
            <person name="Sharpe T."/>
            <person name="Sheridan J."/>
            <person name="Sherpa N."/>
            <person name="Shi J."/>
            <person name="Smirnov S."/>
            <person name="Smith C."/>
            <person name="Sougnez C."/>
            <person name="Spencer B."/>
            <person name="Stalker J."/>
            <person name="Stange-thomann N."/>
            <person name="Stavropoulos S."/>
            <person name="Stetson K."/>
            <person name="Stone C."/>
            <person name="Stone S."/>
            <person name="Stubbs M."/>
            <person name="Talamas J."/>
            <person name="Tchuinga P."/>
            <person name="Tenzing P."/>
            <person name="Tesfaye S."/>
            <person name="Theodore J."/>
            <person name="Thoulutsang Y."/>
            <person name="Topham K."/>
            <person name="Towey S."/>
            <person name="Tsamla T."/>
            <person name="Tsomo N."/>
            <person name="Vallee D."/>
            <person name="Vassiliev H."/>
            <person name="Venkataraman V."/>
            <person name="Vinson J."/>
            <person name="Vo A."/>
            <person name="Wade C."/>
            <person name="Wang S."/>
            <person name="Wangchuk T."/>
            <person name="Wangdi T."/>
            <person name="Whittaker C."/>
            <person name="Wilkinson J."/>
            <person name="Wu Y."/>
            <person name="Wyman D."/>
            <person name="Yadav S."/>
            <person name="Yang S."/>
            <person name="Yang X."/>
            <person name="Yeager S."/>
            <person name="Yee E."/>
            <person name="Young G."/>
            <person name="Zainoun J."/>
            <person name="Zembeck L."/>
            <person name="Zimmer A."/>
            <person name="Zody M."/>
            <person name="Lander E."/>
        </authorList>
    </citation>
    <scope>NUCLEOTIDE SEQUENCE [LARGE SCALE GENOMIC DNA]</scope>
</reference>
<dbReference type="InterPro" id="IPR038105">
    <property type="entry name" value="Kif23_Arf-bd_sf"/>
</dbReference>
<keyword evidence="5 6" id="KW-0505">Motor protein</keyword>
<evidence type="ECO:0000256" key="4">
    <source>
        <dbReference type="ARBA" id="ARBA00023212"/>
    </source>
</evidence>
<dbReference type="FunCoup" id="H2YQY6">
    <property type="interactions" value="125"/>
</dbReference>
<dbReference type="SUPFAM" id="SSF52540">
    <property type="entry name" value="P-loop containing nucleoside triphosphate hydrolases"/>
    <property type="match status" value="1"/>
</dbReference>
<evidence type="ECO:0000256" key="1">
    <source>
        <dbReference type="ARBA" id="ARBA00004245"/>
    </source>
</evidence>
<feature type="compositionally biased region" description="Low complexity" evidence="8">
    <location>
        <begin position="672"/>
        <end position="681"/>
    </location>
</feature>
<reference evidence="10" key="2">
    <citation type="submission" date="2025-08" db="UniProtKB">
        <authorList>
            <consortium name="Ensembl"/>
        </authorList>
    </citation>
    <scope>IDENTIFICATION</scope>
</reference>
<evidence type="ECO:0000256" key="5">
    <source>
        <dbReference type="PROSITE-ProRule" id="PRU00283"/>
    </source>
</evidence>
<dbReference type="PANTHER" id="PTHR24115:SF600">
    <property type="entry name" value="KINESIN-LIKE PROTEIN KIF23"/>
    <property type="match status" value="1"/>
</dbReference>
<dbReference type="GO" id="GO:0005871">
    <property type="term" value="C:kinesin complex"/>
    <property type="evidence" value="ECO:0007669"/>
    <property type="project" value="TreeGrafter"/>
</dbReference>
<keyword evidence="3 5" id="KW-0067">ATP-binding</keyword>
<dbReference type="InterPro" id="IPR027640">
    <property type="entry name" value="Kinesin-like_fam"/>
</dbReference>
<evidence type="ECO:0000313" key="11">
    <source>
        <dbReference type="Proteomes" id="UP000007875"/>
    </source>
</evidence>
<dbReference type="GeneTree" id="ENSGT00940000155837"/>
<organism evidence="10 11">
    <name type="scientific">Ciona savignyi</name>
    <name type="common">Pacific transparent sea squirt</name>
    <dbReference type="NCBI Taxonomy" id="51511"/>
    <lineage>
        <taxon>Eukaryota</taxon>
        <taxon>Metazoa</taxon>
        <taxon>Chordata</taxon>
        <taxon>Tunicata</taxon>
        <taxon>Ascidiacea</taxon>
        <taxon>Phlebobranchia</taxon>
        <taxon>Cionidae</taxon>
        <taxon>Ciona</taxon>
    </lineage>
</organism>
<sequence>MPRKLNSRHITPVTDPVEVCARIRNKSNNKEESCIKVINDTTIHLTPGDSKLFMVNNIYFLSSYQQTECQFSRVFDSNVSQKRLFDCVAQTMVDDLVRGKNGLLFTYGVTSSGKTYTMTGSLEEPGFLPRCLDMLFNSITAVQASKYVFVPDGMNGFHVQSEADALLEKQERDILPQLTPKTPNKIESAATFSFRNINVHYKEKNINPECRYSVFVSYVEIYNDYVYDLLGDVQLDPFNRPKPPQSKRLREDKNKNMFVYGVSQVEVASTEEAFAAFQQGQERRRIAHTQLNAESSRSHSILNIRLVQAPLDPLGEDLLQERSLICASQLSLVDLAGSERMARTGAGGERSREAGNINSSLMTLRRCLEQLRENQKNGSSDMVKYRNSKLTHLFKSYFEGHGKVKMVVCLNPNMAEYDENIHVVQFAEMAQQVEVARSEDFKSFTPPTTLHPSPPPQTDDGESDWESPDYSLGQPFPNLEVMDYADNETVPGLISMLEHRIGRMNAIKKRVSRYGEIFRSNLSSCTQHEQSVQQQLKDCEADLANKTKELNKLDRQVKKLESKNQVLTRTTQVFEKEKKQLQDQLSDAEAMLKSSQSDSRRLEMKMKGAVANTKAHVEKECEKRVRTVQTEMQEKMWVKDERLRQLKNIISTGGGREGRPTAARSRSDNRMVSRSVSRSVSSSVSSSVSRMVSGMVSSSVSTMVNRMVSRAVSVSVAVSRASEFEDSMSGGDVMHRMTTRSRVRSVVSSIEDSFILEQENQRTLGSEYVNKADEDLFRHRPGPPVATKHRRSCSASHSNWLAHLPSSTVQTETILQPAIRPNKVVNVPSPKDVAGASKYLLTHQREDGTGEIETQLVKGEVFHTRSGGQQVQFVDIETLKQHDPQKNEKKSITSRRKRRSETSIEEASVDEQSSWTDVETRCAYGIGNTNNVAAVTNKRKK</sequence>
<dbReference type="PRINTS" id="PR00380">
    <property type="entry name" value="KINESINHEAVY"/>
</dbReference>
<dbReference type="STRING" id="51511.ENSCSAVP00000007746"/>
<dbReference type="GO" id="GO:0007018">
    <property type="term" value="P:microtubule-based movement"/>
    <property type="evidence" value="ECO:0007669"/>
    <property type="project" value="InterPro"/>
</dbReference>
<dbReference type="Proteomes" id="UP000007875">
    <property type="component" value="Unassembled WGS sequence"/>
</dbReference>
<dbReference type="PROSITE" id="PS50067">
    <property type="entry name" value="KINESIN_MOTOR_2"/>
    <property type="match status" value="1"/>
</dbReference>
<keyword evidence="4" id="KW-0963">Cytoplasm</keyword>
<feature type="region of interest" description="Disordered" evidence="8">
    <location>
        <begin position="438"/>
        <end position="470"/>
    </location>
</feature>